<dbReference type="PANTHER" id="PTHR43167:SF1">
    <property type="entry name" value="PUTATIVE (AFU_ORTHOLOGUE AFUA_6G01830)-RELATED"/>
    <property type="match status" value="1"/>
</dbReference>
<reference evidence="1 2" key="1">
    <citation type="submission" date="2016-10" db="EMBL/GenBank/DDBJ databases">
        <authorList>
            <person name="de Groot N.N."/>
        </authorList>
    </citation>
    <scope>NUCLEOTIDE SEQUENCE [LARGE SCALE GENOMIC DNA]</scope>
    <source>
        <strain evidence="1 2">DSM 21800</strain>
    </source>
</reference>
<keyword evidence="2" id="KW-1185">Reference proteome</keyword>
<keyword evidence="1" id="KW-0489">Methyltransferase</keyword>
<dbReference type="RefSeq" id="WP_091528925.1">
    <property type="nucleotide sequence ID" value="NZ_LT629772.1"/>
</dbReference>
<evidence type="ECO:0000313" key="2">
    <source>
        <dbReference type="Proteomes" id="UP000199103"/>
    </source>
</evidence>
<sequence length="187" mass="20276">MSAPPNLPEIVTRALKMSLQHGYVMASRTETGRLLATLAATRTGTMAECGTGCGVGAAWLRTGAPKSTRVLTAELDPELAHGVMEMFAGDDIDVMHADWSTLAEHAPFSLIFIDAESARHSPREQIVDMLETGGMIVLDDFTPSSSWPPMDSGRVDQLRQEWLTDDRFTSVDVMVAADTSVIIAVKR</sequence>
<dbReference type="PANTHER" id="PTHR43167">
    <property type="entry name" value="PUTATIVE (AFU_ORTHOLOGUE AFUA_6G01830)-RELATED"/>
    <property type="match status" value="1"/>
</dbReference>
<dbReference type="GO" id="GO:0032259">
    <property type="term" value="P:methylation"/>
    <property type="evidence" value="ECO:0007669"/>
    <property type="project" value="UniProtKB-KW"/>
</dbReference>
<proteinExistence type="predicted"/>
<name>A0A1H1ZDV2_9ACTN</name>
<protein>
    <submittedName>
        <fullName evidence="1">Predicted O-methyltransferase YrrM</fullName>
    </submittedName>
</protein>
<dbReference type="Proteomes" id="UP000199103">
    <property type="component" value="Chromosome I"/>
</dbReference>
<keyword evidence="1" id="KW-0808">Transferase</keyword>
<gene>
    <name evidence="1" type="ORF">SAMN04489812_5154</name>
</gene>
<dbReference type="InterPro" id="IPR029063">
    <property type="entry name" value="SAM-dependent_MTases_sf"/>
</dbReference>
<dbReference type="STRING" id="630515.SAMN04489812_5154"/>
<dbReference type="EMBL" id="LT629772">
    <property type="protein sequence ID" value="SDT31823.1"/>
    <property type="molecule type" value="Genomic_DNA"/>
</dbReference>
<dbReference type="SUPFAM" id="SSF53335">
    <property type="entry name" value="S-adenosyl-L-methionine-dependent methyltransferases"/>
    <property type="match status" value="1"/>
</dbReference>
<evidence type="ECO:0000313" key="1">
    <source>
        <dbReference type="EMBL" id="SDT31823.1"/>
    </source>
</evidence>
<dbReference type="AlphaFoldDB" id="A0A1H1ZDV2"/>
<dbReference type="GO" id="GO:0008168">
    <property type="term" value="F:methyltransferase activity"/>
    <property type="evidence" value="ECO:0007669"/>
    <property type="project" value="UniProtKB-KW"/>
</dbReference>
<dbReference type="Gene3D" id="3.40.50.150">
    <property type="entry name" value="Vaccinia Virus protein VP39"/>
    <property type="match status" value="1"/>
</dbReference>
<accession>A0A1H1ZDV2</accession>
<organism evidence="1 2">
    <name type="scientific">Microlunatus soli</name>
    <dbReference type="NCBI Taxonomy" id="630515"/>
    <lineage>
        <taxon>Bacteria</taxon>
        <taxon>Bacillati</taxon>
        <taxon>Actinomycetota</taxon>
        <taxon>Actinomycetes</taxon>
        <taxon>Propionibacteriales</taxon>
        <taxon>Propionibacteriaceae</taxon>
        <taxon>Microlunatus</taxon>
    </lineage>
</organism>
<dbReference type="OrthoDB" id="484536at2"/>